<evidence type="ECO:0000256" key="1">
    <source>
        <dbReference type="SAM" id="SignalP"/>
    </source>
</evidence>
<feature type="chain" id="PRO_5025673238" description="Domain of unknown function DB domain-containing protein" evidence="1">
    <location>
        <begin position="17"/>
        <end position="122"/>
    </location>
</feature>
<organism evidence="2 3">
    <name type="scientific">Caenorhabditis remanei</name>
    <name type="common">Caenorhabditis vulgaris</name>
    <dbReference type="NCBI Taxonomy" id="31234"/>
    <lineage>
        <taxon>Eukaryota</taxon>
        <taxon>Metazoa</taxon>
        <taxon>Ecdysozoa</taxon>
        <taxon>Nematoda</taxon>
        <taxon>Chromadorea</taxon>
        <taxon>Rhabditida</taxon>
        <taxon>Rhabditina</taxon>
        <taxon>Rhabditomorpha</taxon>
        <taxon>Rhabditoidea</taxon>
        <taxon>Rhabditidae</taxon>
        <taxon>Peloderinae</taxon>
        <taxon>Caenorhabditis</taxon>
    </lineage>
</organism>
<dbReference type="EMBL" id="WUAV01000005">
    <property type="protein sequence ID" value="KAF1751123.1"/>
    <property type="molecule type" value="Genomic_DNA"/>
</dbReference>
<comment type="caution">
    <text evidence="2">The sequence shown here is derived from an EMBL/GenBank/DDBJ whole genome shotgun (WGS) entry which is preliminary data.</text>
</comment>
<gene>
    <name evidence="2" type="ORF">GCK72_017677</name>
</gene>
<evidence type="ECO:0000313" key="3">
    <source>
        <dbReference type="Proteomes" id="UP000483820"/>
    </source>
</evidence>
<dbReference type="CTD" id="9824284"/>
<dbReference type="KEGG" id="crq:GCK72_017677"/>
<evidence type="ECO:0000313" key="2">
    <source>
        <dbReference type="EMBL" id="KAF1751123.1"/>
    </source>
</evidence>
<keyword evidence="1" id="KW-0732">Signal</keyword>
<accession>A0A6A5G8V2</accession>
<protein>
    <recommendedName>
        <fullName evidence="4">Domain of unknown function DB domain-containing protein</fullName>
    </recommendedName>
</protein>
<dbReference type="AlphaFoldDB" id="A0A6A5G8V2"/>
<name>A0A6A5G8V2_CAERE</name>
<dbReference type="PANTHER" id="PTHR34228:SF7">
    <property type="entry name" value="SECRETORY PEPTIDE"/>
    <property type="match status" value="1"/>
</dbReference>
<dbReference type="Proteomes" id="UP000483820">
    <property type="component" value="Chromosome V"/>
</dbReference>
<reference evidence="2 3" key="1">
    <citation type="submission" date="2019-12" db="EMBL/GenBank/DDBJ databases">
        <title>Chromosome-level assembly of the Caenorhabditis remanei genome.</title>
        <authorList>
            <person name="Teterina A.A."/>
            <person name="Willis J.H."/>
            <person name="Phillips P.C."/>
        </authorList>
    </citation>
    <scope>NUCLEOTIDE SEQUENCE [LARGE SCALE GENOMIC DNA]</scope>
    <source>
        <strain evidence="2 3">PX506</strain>
        <tissue evidence="2">Whole organism</tissue>
    </source>
</reference>
<dbReference type="RefSeq" id="XP_053581112.1">
    <property type="nucleotide sequence ID" value="XM_053732199.1"/>
</dbReference>
<dbReference type="InterPro" id="IPR053322">
    <property type="entry name" value="PLA2-like"/>
</dbReference>
<evidence type="ECO:0008006" key="4">
    <source>
        <dbReference type="Google" id="ProtNLM"/>
    </source>
</evidence>
<dbReference type="GeneID" id="9824284"/>
<proteinExistence type="predicted"/>
<feature type="signal peptide" evidence="1">
    <location>
        <begin position="1"/>
        <end position="16"/>
    </location>
</feature>
<sequence length="122" mass="14028">MRILLILSTFIGFTMCRLMCGIEPITTNWMEIQIKLDCPAILDLVNYNLLLTEHHRKCCLAHGWCYVYKKVSMEACNNEYCRCVDALAKEGTCKMHSDNFCMNVKNLGPMLWPTINENGMAI</sequence>
<dbReference type="PANTHER" id="PTHR34228">
    <property type="entry name" value="PROTEIN CBG09474-RELATED"/>
    <property type="match status" value="1"/>
</dbReference>